<name>I7FQG7_MYCS2</name>
<reference evidence="1 2" key="1">
    <citation type="journal article" date="2007" name="Genome Biol.">
        <title>Interrupted coding sequences in Mycobacterium smegmatis: authentic mutations or sequencing errors?</title>
        <authorList>
            <person name="Deshayes C."/>
            <person name="Perrodou E."/>
            <person name="Gallien S."/>
            <person name="Euphrasie D."/>
            <person name="Schaeffer C."/>
            <person name="Van-Dorsselaer A."/>
            <person name="Poch O."/>
            <person name="Lecompte O."/>
            <person name="Reyrat J.M."/>
        </authorList>
    </citation>
    <scope>NUCLEOTIDE SEQUENCE [LARGE SCALE GENOMIC DNA]</scope>
    <source>
        <strain evidence="2">ATCC 700084 / mc(2)155</strain>
    </source>
</reference>
<dbReference type="EMBL" id="CP001663">
    <property type="protein sequence ID" value="AFP40968.1"/>
    <property type="molecule type" value="Genomic_DNA"/>
</dbReference>
<sequence length="224" mass="22050">MWTSVIAEYANTPATKVGTIMAGLDELFAQIPVADIANKVGADEGEVTAAIKTLVPALVGGLQQNVAADDIDSAPLESAVTEQAASGLLDGGVNVDDVDEKQGDNLVAHLFGGNDSNAVASALAGTGAGNGDLIKKLLPILAPIVLAYIGKQFSQQNAPAQQQASGGGLADILGSILGGMASGGQQANQSANNNPLGSILGSVLGGGQGNAIGEILGGLLGGKK</sequence>
<dbReference type="PATRIC" id="fig|246196.56.peg.4618"/>
<dbReference type="InterPro" id="IPR009282">
    <property type="entry name" value="DUF937"/>
</dbReference>
<evidence type="ECO:0000313" key="2">
    <source>
        <dbReference type="Proteomes" id="UP000006158"/>
    </source>
</evidence>
<reference evidence="1 2" key="2">
    <citation type="journal article" date="2009" name="Genome Res.">
        <title>Ortho-proteogenomics: multiple proteomes investigation through orthology and a new MS-based protocol.</title>
        <authorList>
            <person name="Gallien S."/>
            <person name="Perrodou E."/>
            <person name="Carapito C."/>
            <person name="Deshayes C."/>
            <person name="Reyrat J.M."/>
            <person name="Van Dorsselaer A."/>
            <person name="Poch O."/>
            <person name="Schaeffer C."/>
            <person name="Lecompte O."/>
        </authorList>
    </citation>
    <scope>NUCLEOTIDE SEQUENCE [LARGE SCALE GENOMIC DNA]</scope>
    <source>
        <strain evidence="2">ATCC 700084 / mc(2)155</strain>
    </source>
</reference>
<organism evidence="1 2">
    <name type="scientific">Mycolicibacterium smegmatis (strain ATCC 700084 / mc(2)155)</name>
    <name type="common">Mycobacterium smegmatis</name>
    <dbReference type="NCBI Taxonomy" id="246196"/>
    <lineage>
        <taxon>Bacteria</taxon>
        <taxon>Bacillati</taxon>
        <taxon>Actinomycetota</taxon>
        <taxon>Actinomycetes</taxon>
        <taxon>Mycobacteriales</taxon>
        <taxon>Mycobacteriaceae</taxon>
        <taxon>Mycolicibacterium</taxon>
    </lineage>
</organism>
<dbReference type="Pfam" id="PF06078">
    <property type="entry name" value="DUF937"/>
    <property type="match status" value="1"/>
</dbReference>
<dbReference type="AlphaFoldDB" id="I7FQG7"/>
<protein>
    <submittedName>
        <fullName evidence="1">Conserved hypothetical membrane protein</fullName>
    </submittedName>
</protein>
<evidence type="ECO:0000313" key="1">
    <source>
        <dbReference type="EMBL" id="AFP40968.1"/>
    </source>
</evidence>
<dbReference type="Proteomes" id="UP000006158">
    <property type="component" value="Chromosome"/>
</dbReference>
<dbReference type="KEGG" id="msg:MSMEI_4514"/>
<accession>I7FQG7</accession>
<proteinExistence type="predicted"/>
<gene>
    <name evidence="1" type="ordered locus">MSMEI_4514</name>
</gene>